<feature type="domain" description="CdaR GGDEF-like" evidence="4">
    <location>
        <begin position="152"/>
        <end position="287"/>
    </location>
</feature>
<evidence type="ECO:0000313" key="6">
    <source>
        <dbReference type="Proteomes" id="UP001164693"/>
    </source>
</evidence>
<dbReference type="PANTHER" id="PTHR33744:SF1">
    <property type="entry name" value="DNA-BINDING TRANSCRIPTIONAL ACTIVATOR ADER"/>
    <property type="match status" value="1"/>
</dbReference>
<comment type="similarity">
    <text evidence="1">Belongs to the CdaR family.</text>
</comment>
<proteinExistence type="inferred from homology"/>
<sequence>MSGPPADPFPNVATGPWLTAVAEDAARRTGVPADLLGAYLTLLADAALRGRRPSKAELSAVHDLGRQAAARNVTARQMAHLYLSAAAQLWSTVPREVRTRGRDAVSSAAEAVLLAVDGAVVALVEGHDVERRRMIRQAESLRQTFVDDLLRGDSDVASLVERAEPFGLDLARAHQVAVAAHSGRLVDEIALATALERSIADRFDGREVLVTDKGGLFVVIGPANATAAATAGAGNVPGNVAEVGAVTQEALDGLRRSGRWRVAAGRPHSGAYGVARSYEEAREALQLAERLHLDAPVVYARDLLVYRVLVRDQAAMSDLVHAVLSPLLAARGGAQPLLDTLRTYFETGAVATETARRMHLSVRTVTYRLARVAELTGLNPADAQASLTLWVAVLGARLLGWPAPEASPAR</sequence>
<dbReference type="PANTHER" id="PTHR33744">
    <property type="entry name" value="CARBOHYDRATE DIACID REGULATOR"/>
    <property type="match status" value="1"/>
</dbReference>
<dbReference type="Pfam" id="PF14361">
    <property type="entry name" value="RsbRD_N"/>
    <property type="match status" value="1"/>
</dbReference>
<accession>A0ABY7K742</accession>
<name>A0ABY7K742_9ACTN</name>
<dbReference type="Proteomes" id="UP001164693">
    <property type="component" value="Chromosome"/>
</dbReference>
<evidence type="ECO:0000313" key="5">
    <source>
        <dbReference type="EMBL" id="WAX58941.1"/>
    </source>
</evidence>
<evidence type="ECO:0000256" key="1">
    <source>
        <dbReference type="ARBA" id="ARBA00006754"/>
    </source>
</evidence>
<dbReference type="Pfam" id="PF17853">
    <property type="entry name" value="GGDEF_2"/>
    <property type="match status" value="1"/>
</dbReference>
<feature type="domain" description="RsbT co-antagonist protein RsbRD N-terminal" evidence="3">
    <location>
        <begin position="39"/>
        <end position="142"/>
    </location>
</feature>
<gene>
    <name evidence="5" type="ORF">M6B22_09310</name>
</gene>
<protein>
    <submittedName>
        <fullName evidence="5">Helix-turn-helix domain-containing protein</fullName>
    </submittedName>
</protein>
<evidence type="ECO:0000259" key="4">
    <source>
        <dbReference type="Pfam" id="PF17853"/>
    </source>
</evidence>
<feature type="domain" description="PucR C-terminal helix-turn-helix" evidence="2">
    <location>
        <begin position="337"/>
        <end position="393"/>
    </location>
</feature>
<dbReference type="InterPro" id="IPR041522">
    <property type="entry name" value="CdaR_GGDEF"/>
</dbReference>
<dbReference type="Gene3D" id="1.10.10.2840">
    <property type="entry name" value="PucR C-terminal helix-turn-helix domain"/>
    <property type="match status" value="1"/>
</dbReference>
<dbReference type="Pfam" id="PF13556">
    <property type="entry name" value="HTH_30"/>
    <property type="match status" value="1"/>
</dbReference>
<dbReference type="InterPro" id="IPR051448">
    <property type="entry name" value="CdaR-like_regulators"/>
</dbReference>
<evidence type="ECO:0000259" key="3">
    <source>
        <dbReference type="Pfam" id="PF14361"/>
    </source>
</evidence>
<dbReference type="EMBL" id="CP097463">
    <property type="protein sequence ID" value="WAX58941.1"/>
    <property type="molecule type" value="Genomic_DNA"/>
</dbReference>
<dbReference type="InterPro" id="IPR025751">
    <property type="entry name" value="RsbRD_N_dom"/>
</dbReference>
<dbReference type="InterPro" id="IPR042070">
    <property type="entry name" value="PucR_C-HTH_sf"/>
</dbReference>
<reference evidence="5" key="1">
    <citation type="submission" date="2022-05" db="EMBL/GenBank/DDBJ databases">
        <title>Jatrophihabitans sp. SB3-54 whole genome sequence.</title>
        <authorList>
            <person name="Suh M.K."/>
            <person name="Eom M.K."/>
            <person name="Kim J.S."/>
            <person name="Kim H.S."/>
            <person name="Do H.E."/>
            <person name="Shin Y.K."/>
            <person name="Lee J.-S."/>
        </authorList>
    </citation>
    <scope>NUCLEOTIDE SEQUENCE</scope>
    <source>
        <strain evidence="5">SB3-54</strain>
    </source>
</reference>
<keyword evidence="6" id="KW-1185">Reference proteome</keyword>
<dbReference type="RefSeq" id="WP_269445482.1">
    <property type="nucleotide sequence ID" value="NZ_CP097463.1"/>
</dbReference>
<organism evidence="5 6">
    <name type="scientific">Jatrophihabitans cynanchi</name>
    <dbReference type="NCBI Taxonomy" id="2944128"/>
    <lineage>
        <taxon>Bacteria</taxon>
        <taxon>Bacillati</taxon>
        <taxon>Actinomycetota</taxon>
        <taxon>Actinomycetes</taxon>
        <taxon>Jatrophihabitantales</taxon>
        <taxon>Jatrophihabitantaceae</taxon>
        <taxon>Jatrophihabitans</taxon>
    </lineage>
</organism>
<dbReference type="InterPro" id="IPR025736">
    <property type="entry name" value="PucR_C-HTH_dom"/>
</dbReference>
<evidence type="ECO:0000259" key="2">
    <source>
        <dbReference type="Pfam" id="PF13556"/>
    </source>
</evidence>